<evidence type="ECO:0000313" key="1">
    <source>
        <dbReference type="EMBL" id="MFK4753397.1"/>
    </source>
</evidence>
<comment type="caution">
    <text evidence="1">The sequence shown here is derived from an EMBL/GenBank/DDBJ whole genome shotgun (WGS) entry which is preliminary data.</text>
</comment>
<sequence length="100" mass="11403">MPVECRYKTVLAGIGPIDLREKQMERIERDFFAREKDDQDAFLSQTWCNECMEADLGMVEPQEYEMDGVVVVEGKCAKCGSAILTEIADDDTDGEWEDDQ</sequence>
<accession>A0ABW8NKJ8</accession>
<proteinExistence type="predicted"/>
<reference evidence="1 2" key="1">
    <citation type="submission" date="2024-03" db="EMBL/GenBank/DDBJ databases">
        <title>High-quality draft genome sequence of Oceanobacter sp. wDCs-4.</title>
        <authorList>
            <person name="Dong C."/>
        </authorList>
    </citation>
    <scope>NUCLEOTIDE SEQUENCE [LARGE SCALE GENOMIC DNA]</scope>
    <source>
        <strain evidence="2">wDCs-4</strain>
    </source>
</reference>
<evidence type="ECO:0000313" key="2">
    <source>
        <dbReference type="Proteomes" id="UP001620597"/>
    </source>
</evidence>
<gene>
    <name evidence="1" type="ORF">WG929_13355</name>
</gene>
<protein>
    <submittedName>
        <fullName evidence="1">Uncharacterized protein</fullName>
    </submittedName>
</protein>
<dbReference type="EMBL" id="JBBKTX010000016">
    <property type="protein sequence ID" value="MFK4753397.1"/>
    <property type="molecule type" value="Genomic_DNA"/>
</dbReference>
<organism evidence="1 2">
    <name type="scientific">Oceanobacter antarcticus</name>
    <dbReference type="NCBI Taxonomy" id="3133425"/>
    <lineage>
        <taxon>Bacteria</taxon>
        <taxon>Pseudomonadati</taxon>
        <taxon>Pseudomonadota</taxon>
        <taxon>Gammaproteobacteria</taxon>
        <taxon>Oceanospirillales</taxon>
        <taxon>Oceanospirillaceae</taxon>
        <taxon>Oceanobacter</taxon>
    </lineage>
</organism>
<name>A0ABW8NKJ8_9GAMM</name>
<dbReference type="RefSeq" id="WP_416206441.1">
    <property type="nucleotide sequence ID" value="NZ_JBBKTX010000016.1"/>
</dbReference>
<dbReference type="Proteomes" id="UP001620597">
    <property type="component" value="Unassembled WGS sequence"/>
</dbReference>
<keyword evidence="2" id="KW-1185">Reference proteome</keyword>